<gene>
    <name evidence="1" type="ORF">J07HQW2_00551</name>
</gene>
<evidence type="ECO:0000313" key="2">
    <source>
        <dbReference type="Proteomes" id="UP000030710"/>
    </source>
</evidence>
<name>U1PKA4_9EURY</name>
<sequence length="59" mass="7088">MGNDDRSERLITRFGHKDNIDERAQSLRGDEKAFNAVLDEFTTRIQYELHNWFILEFNN</sequence>
<dbReference type="STRING" id="1238425.J07HQW2_00551"/>
<dbReference type="Proteomes" id="UP000030710">
    <property type="component" value="Unassembled WGS sequence"/>
</dbReference>
<accession>U1PKA4</accession>
<reference evidence="1 2" key="1">
    <citation type="journal article" date="2013" name="PLoS ONE">
        <title>Assembly-driven community genomics of a hypersaline microbial ecosystem.</title>
        <authorList>
            <person name="Podell S."/>
            <person name="Ugalde J.A."/>
            <person name="Narasingarao P."/>
            <person name="Banfield J.F."/>
            <person name="Heidelberg K.B."/>
            <person name="Allen E.E."/>
        </authorList>
    </citation>
    <scope>NUCLEOTIDE SEQUENCE [LARGE SCALE GENOMIC DNA]</scope>
    <source>
        <strain evidence="2">J07HQW2</strain>
    </source>
</reference>
<evidence type="ECO:0000313" key="1">
    <source>
        <dbReference type="EMBL" id="ERG94117.1"/>
    </source>
</evidence>
<dbReference type="eggNOG" id="arCOG03030">
    <property type="taxonomic scope" value="Archaea"/>
</dbReference>
<dbReference type="AlphaFoldDB" id="U1PKA4"/>
<proteinExistence type="predicted"/>
<dbReference type="EMBL" id="KE356561">
    <property type="protein sequence ID" value="ERG94117.1"/>
    <property type="molecule type" value="Genomic_DNA"/>
</dbReference>
<organism evidence="1 2">
    <name type="scientific">Haloquadratum walsbyi J07HQW2</name>
    <dbReference type="NCBI Taxonomy" id="1238425"/>
    <lineage>
        <taxon>Archaea</taxon>
        <taxon>Methanobacteriati</taxon>
        <taxon>Methanobacteriota</taxon>
        <taxon>Stenosarchaea group</taxon>
        <taxon>Halobacteria</taxon>
        <taxon>Halobacteriales</taxon>
        <taxon>Haloferacaceae</taxon>
        <taxon>Haloquadratum</taxon>
    </lineage>
</organism>
<protein>
    <submittedName>
        <fullName evidence="1">Uncharacterized protein</fullName>
    </submittedName>
</protein>
<dbReference type="HOGENOM" id="CLU_2949258_0_0_2"/>